<feature type="domain" description="Response regulatory" evidence="3">
    <location>
        <begin position="3"/>
        <end position="122"/>
    </location>
</feature>
<dbReference type="EMBL" id="JACIFZ010000010">
    <property type="protein sequence ID" value="MBB4225169.1"/>
    <property type="molecule type" value="Genomic_DNA"/>
</dbReference>
<reference evidence="5 6" key="1">
    <citation type="submission" date="2018-12" db="EMBL/GenBank/DDBJ databases">
        <title>The genome sequences of Variovorax guangxiensis DSM 27352.</title>
        <authorList>
            <person name="Gao J."/>
            <person name="Sun J."/>
        </authorList>
    </citation>
    <scope>NUCLEOTIDE SEQUENCE [LARGE SCALE GENOMIC DNA]</scope>
    <source>
        <strain evidence="5 6">DSM 27352</strain>
    </source>
</reference>
<dbReference type="InterPro" id="IPR011006">
    <property type="entry name" value="CheY-like_superfamily"/>
</dbReference>
<dbReference type="OrthoDB" id="8850777at2"/>
<dbReference type="PANTHER" id="PTHR44591">
    <property type="entry name" value="STRESS RESPONSE REGULATOR PROTEIN 1"/>
    <property type="match status" value="1"/>
</dbReference>
<comment type="caution">
    <text evidence="5">The sequence shown here is derived from an EMBL/GenBank/DDBJ whole genome shotgun (WGS) entry which is preliminary data.</text>
</comment>
<dbReference type="InterPro" id="IPR001789">
    <property type="entry name" value="Sig_transdc_resp-reg_receiver"/>
</dbReference>
<evidence type="ECO:0000313" key="5">
    <source>
        <dbReference type="EMBL" id="RUR65732.1"/>
    </source>
</evidence>
<gene>
    <name evidence="5" type="ORF">EJP67_01525</name>
    <name evidence="4" type="ORF">GGD71_005978</name>
</gene>
<evidence type="ECO:0000256" key="1">
    <source>
        <dbReference type="ARBA" id="ARBA00022553"/>
    </source>
</evidence>
<evidence type="ECO:0000313" key="6">
    <source>
        <dbReference type="Proteomes" id="UP000281118"/>
    </source>
</evidence>
<reference evidence="4 7" key="2">
    <citation type="submission" date="2020-08" db="EMBL/GenBank/DDBJ databases">
        <title>Genomic Encyclopedia of Type Strains, Phase IV (KMG-V): Genome sequencing to study the core and pangenomes of soil and plant-associated prokaryotes.</title>
        <authorList>
            <person name="Whitman W."/>
        </authorList>
    </citation>
    <scope>NUCLEOTIDE SEQUENCE [LARGE SCALE GENOMIC DNA]</scope>
    <source>
        <strain evidence="4 7">34/80</strain>
    </source>
</reference>
<dbReference type="Proteomes" id="UP000524450">
    <property type="component" value="Unassembled WGS sequence"/>
</dbReference>
<dbReference type="InterPro" id="IPR050595">
    <property type="entry name" value="Bact_response_regulator"/>
</dbReference>
<dbReference type="PROSITE" id="PS50110">
    <property type="entry name" value="RESPONSE_REGULATORY"/>
    <property type="match status" value="1"/>
</dbReference>
<evidence type="ECO:0000256" key="2">
    <source>
        <dbReference type="PROSITE-ProRule" id="PRU00169"/>
    </source>
</evidence>
<organism evidence="5 6">
    <name type="scientific">Variovorax guangxiensis</name>
    <dbReference type="NCBI Taxonomy" id="1775474"/>
    <lineage>
        <taxon>Bacteria</taxon>
        <taxon>Pseudomonadati</taxon>
        <taxon>Pseudomonadota</taxon>
        <taxon>Betaproteobacteria</taxon>
        <taxon>Burkholderiales</taxon>
        <taxon>Comamonadaceae</taxon>
        <taxon>Variovorax</taxon>
    </lineage>
</organism>
<accession>A0A3S0XP40</accession>
<dbReference type="EMBL" id="RXFT01000001">
    <property type="protein sequence ID" value="RUR65732.1"/>
    <property type="molecule type" value="Genomic_DNA"/>
</dbReference>
<dbReference type="RefSeq" id="WP_126018691.1">
    <property type="nucleotide sequence ID" value="NZ_JACIFZ010000010.1"/>
</dbReference>
<dbReference type="AlphaFoldDB" id="A0A3S0XP40"/>
<dbReference type="GO" id="GO:0003677">
    <property type="term" value="F:DNA binding"/>
    <property type="evidence" value="ECO:0007669"/>
    <property type="project" value="UniProtKB-KW"/>
</dbReference>
<keyword evidence="4" id="KW-0238">DNA-binding</keyword>
<dbReference type="Gene3D" id="3.40.50.2300">
    <property type="match status" value="1"/>
</dbReference>
<dbReference type="Pfam" id="PF00072">
    <property type="entry name" value="Response_reg"/>
    <property type="match status" value="1"/>
</dbReference>
<evidence type="ECO:0000313" key="4">
    <source>
        <dbReference type="EMBL" id="MBB4225169.1"/>
    </source>
</evidence>
<evidence type="ECO:0000259" key="3">
    <source>
        <dbReference type="PROSITE" id="PS50110"/>
    </source>
</evidence>
<keyword evidence="1 2" id="KW-0597">Phosphoprotein</keyword>
<proteinExistence type="predicted"/>
<dbReference type="GO" id="GO:0000160">
    <property type="term" value="P:phosphorelay signal transduction system"/>
    <property type="evidence" value="ECO:0007669"/>
    <property type="project" value="InterPro"/>
</dbReference>
<feature type="modified residue" description="4-aspartylphosphate" evidence="2">
    <location>
        <position position="56"/>
    </location>
</feature>
<dbReference type="SUPFAM" id="SSF52172">
    <property type="entry name" value="CheY-like"/>
    <property type="match status" value="1"/>
</dbReference>
<sequence length="133" mass="14675">MTRIYLIEDNPLIATTLTDGLQEFSDCDVIGTATTSVDAIDWLRKNPQEWDAAVIDIFLAEGNGLTVAQYLQEHKSPAQRTVVLMNHATSEVREGALSAGVDAVFDKSLQLEAFYDFCRTLNISPRRKLNAAG</sequence>
<protein>
    <submittedName>
        <fullName evidence="4 5">Response regulator</fullName>
    </submittedName>
</protein>
<dbReference type="Proteomes" id="UP000281118">
    <property type="component" value="Unassembled WGS sequence"/>
</dbReference>
<name>A0A3S0XP40_9BURK</name>
<dbReference type="SMART" id="SM00448">
    <property type="entry name" value="REC"/>
    <property type="match status" value="1"/>
</dbReference>
<evidence type="ECO:0000313" key="7">
    <source>
        <dbReference type="Proteomes" id="UP000524450"/>
    </source>
</evidence>
<dbReference type="PANTHER" id="PTHR44591:SF3">
    <property type="entry name" value="RESPONSE REGULATORY DOMAIN-CONTAINING PROTEIN"/>
    <property type="match status" value="1"/>
</dbReference>